<name>A0A1R3JC70_9ROSI</name>
<accession>A0A1R3JC70</accession>
<comment type="caution">
    <text evidence="10">Lacks conserved residue(s) required for the propagation of feature annotation.</text>
</comment>
<evidence type="ECO:0000256" key="5">
    <source>
        <dbReference type="ARBA" id="ARBA00022679"/>
    </source>
</evidence>
<keyword evidence="7 10" id="KW-0256">Endoplasmic reticulum</keyword>
<comment type="subcellular location">
    <subcellularLocation>
        <location evidence="1 10">Endoplasmic reticulum membrane</location>
        <topology evidence="1 10">Multi-pass membrane protein</topology>
    </subcellularLocation>
</comment>
<evidence type="ECO:0000256" key="9">
    <source>
        <dbReference type="ARBA" id="ARBA00023136"/>
    </source>
</evidence>
<organism evidence="12 13">
    <name type="scientific">Corchorus olitorius</name>
    <dbReference type="NCBI Taxonomy" id="93759"/>
    <lineage>
        <taxon>Eukaryota</taxon>
        <taxon>Viridiplantae</taxon>
        <taxon>Streptophyta</taxon>
        <taxon>Embryophyta</taxon>
        <taxon>Tracheophyta</taxon>
        <taxon>Spermatophyta</taxon>
        <taxon>Magnoliopsida</taxon>
        <taxon>eudicotyledons</taxon>
        <taxon>Gunneridae</taxon>
        <taxon>Pentapetalae</taxon>
        <taxon>rosids</taxon>
        <taxon>malvids</taxon>
        <taxon>Malvales</taxon>
        <taxon>Malvaceae</taxon>
        <taxon>Grewioideae</taxon>
        <taxon>Apeibeae</taxon>
        <taxon>Corchorus</taxon>
    </lineage>
</organism>
<protein>
    <recommendedName>
        <fullName evidence="10">Mannosyltransferase</fullName>
        <ecNumber evidence="10">2.4.1.-</ecNumber>
    </recommendedName>
</protein>
<keyword evidence="6 10" id="KW-0812">Transmembrane</keyword>
<evidence type="ECO:0000256" key="1">
    <source>
        <dbReference type="ARBA" id="ARBA00004477"/>
    </source>
</evidence>
<evidence type="ECO:0000256" key="3">
    <source>
        <dbReference type="ARBA" id="ARBA00007063"/>
    </source>
</evidence>
<sequence length="189" mass="21884">MIFSWLTMIGVLPMPTSSKMVVVNLKGEPIIFTILFDTIMIHDYGEVFNYWEPLHYLLYKSGFQTWEYSSQFALRSYLYINFHELVGRPAFWLFTDDKVRVFYVVRLFLGFLSVISDATLVVVVFRKYGKCLASYALAMLCLASGVVVSLLAQVFCLVHSLCMRGASHQGYYFLRKKNLHGLLSLQLWE</sequence>
<keyword evidence="13" id="KW-1185">Reference proteome</keyword>
<dbReference type="UniPathway" id="UPA00378"/>
<keyword evidence="8 10" id="KW-1133">Transmembrane helix</keyword>
<comment type="similarity">
    <text evidence="3 10">Belongs to the glycosyltransferase 22 family.</text>
</comment>
<comment type="caution">
    <text evidence="12">The sequence shown here is derived from an EMBL/GenBank/DDBJ whole genome shotgun (WGS) entry which is preliminary data.</text>
</comment>
<evidence type="ECO:0000256" key="7">
    <source>
        <dbReference type="ARBA" id="ARBA00022824"/>
    </source>
</evidence>
<dbReference type="Pfam" id="PF03901">
    <property type="entry name" value="Glyco_transf_22"/>
    <property type="match status" value="1"/>
</dbReference>
<dbReference type="Proteomes" id="UP000187203">
    <property type="component" value="Unassembled WGS sequence"/>
</dbReference>
<dbReference type="PANTHER" id="PTHR22760:SF2">
    <property type="entry name" value="ALPHA-1,2-MANNOSYLTRANSFERASE ALG9"/>
    <property type="match status" value="1"/>
</dbReference>
<proteinExistence type="inferred from homology"/>
<evidence type="ECO:0000313" key="12">
    <source>
        <dbReference type="EMBL" id="OMO92453.1"/>
    </source>
</evidence>
<gene>
    <name evidence="12" type="ORF">COLO4_17572</name>
</gene>
<evidence type="ECO:0000256" key="4">
    <source>
        <dbReference type="ARBA" id="ARBA00022676"/>
    </source>
</evidence>
<feature type="transmembrane region" description="Helical" evidence="10">
    <location>
        <begin position="101"/>
        <end position="125"/>
    </location>
</feature>
<evidence type="ECO:0000256" key="2">
    <source>
        <dbReference type="ARBA" id="ARBA00004922"/>
    </source>
</evidence>
<feature type="chain" id="PRO_5012865032" description="Mannosyltransferase" evidence="11">
    <location>
        <begin position="19"/>
        <end position="189"/>
    </location>
</feature>
<dbReference type="EMBL" id="AWUE01016361">
    <property type="protein sequence ID" value="OMO92453.1"/>
    <property type="molecule type" value="Genomic_DNA"/>
</dbReference>
<dbReference type="AlphaFoldDB" id="A0A1R3JC70"/>
<dbReference type="EC" id="2.4.1.-" evidence="10"/>
<keyword evidence="11" id="KW-0732">Signal</keyword>
<dbReference type="GO" id="GO:0006487">
    <property type="term" value="P:protein N-linked glycosylation"/>
    <property type="evidence" value="ECO:0007669"/>
    <property type="project" value="TreeGrafter"/>
</dbReference>
<keyword evidence="5" id="KW-0808">Transferase</keyword>
<feature type="signal peptide" evidence="11">
    <location>
        <begin position="1"/>
        <end position="18"/>
    </location>
</feature>
<dbReference type="STRING" id="93759.A0A1R3JC70"/>
<keyword evidence="9 10" id="KW-0472">Membrane</keyword>
<evidence type="ECO:0000256" key="11">
    <source>
        <dbReference type="SAM" id="SignalP"/>
    </source>
</evidence>
<dbReference type="InterPro" id="IPR005599">
    <property type="entry name" value="GPI_mannosylTrfase"/>
</dbReference>
<feature type="transmembrane region" description="Helical" evidence="10">
    <location>
        <begin position="132"/>
        <end position="155"/>
    </location>
</feature>
<evidence type="ECO:0000256" key="10">
    <source>
        <dbReference type="RuleBase" id="RU363075"/>
    </source>
</evidence>
<evidence type="ECO:0000256" key="8">
    <source>
        <dbReference type="ARBA" id="ARBA00022989"/>
    </source>
</evidence>
<keyword evidence="4 10" id="KW-0328">Glycosyltransferase</keyword>
<reference evidence="13" key="1">
    <citation type="submission" date="2013-09" db="EMBL/GenBank/DDBJ databases">
        <title>Corchorus olitorius genome sequencing.</title>
        <authorList>
            <person name="Alam M."/>
            <person name="Haque M.S."/>
            <person name="Islam M.S."/>
            <person name="Emdad E.M."/>
            <person name="Islam M.M."/>
            <person name="Ahmed B."/>
            <person name="Halim A."/>
            <person name="Hossen Q.M.M."/>
            <person name="Hossain M.Z."/>
            <person name="Ahmed R."/>
            <person name="Khan M.M."/>
            <person name="Islam R."/>
            <person name="Rashid M.M."/>
            <person name="Khan S.A."/>
            <person name="Rahman M.S."/>
            <person name="Alam M."/>
            <person name="Yahiya A.S."/>
            <person name="Khan M.S."/>
            <person name="Azam M.S."/>
            <person name="Haque T."/>
            <person name="Lashkar M.Z.H."/>
            <person name="Akhand A.I."/>
            <person name="Morshed G."/>
            <person name="Roy S."/>
            <person name="Uddin K.S."/>
            <person name="Rabeya T."/>
            <person name="Hossain A.S."/>
            <person name="Chowdhury A."/>
            <person name="Snigdha A.R."/>
            <person name="Mortoza M.S."/>
            <person name="Matin S.A."/>
            <person name="Hoque S.M.E."/>
            <person name="Islam M.K."/>
            <person name="Roy D.K."/>
            <person name="Haider R."/>
            <person name="Moosa M.M."/>
            <person name="Elias S.M."/>
            <person name="Hasan A.M."/>
            <person name="Jahan S."/>
            <person name="Shafiuddin M."/>
            <person name="Mahmood N."/>
            <person name="Shommy N.S."/>
        </authorList>
    </citation>
    <scope>NUCLEOTIDE SEQUENCE [LARGE SCALE GENOMIC DNA]</scope>
    <source>
        <strain evidence="13">cv. O-4</strain>
    </source>
</reference>
<dbReference type="GO" id="GO:0005789">
    <property type="term" value="C:endoplasmic reticulum membrane"/>
    <property type="evidence" value="ECO:0007669"/>
    <property type="project" value="UniProtKB-SubCell"/>
</dbReference>
<evidence type="ECO:0000256" key="6">
    <source>
        <dbReference type="ARBA" id="ARBA00022692"/>
    </source>
</evidence>
<comment type="pathway">
    <text evidence="2">Protein modification; protein glycosylation.</text>
</comment>
<dbReference type="PANTHER" id="PTHR22760">
    <property type="entry name" value="GLYCOSYLTRANSFERASE"/>
    <property type="match status" value="1"/>
</dbReference>
<dbReference type="OrthoDB" id="497541at2759"/>
<dbReference type="GO" id="GO:0000026">
    <property type="term" value="F:alpha-1,2-mannosyltransferase activity"/>
    <property type="evidence" value="ECO:0007669"/>
    <property type="project" value="TreeGrafter"/>
</dbReference>
<evidence type="ECO:0000313" key="13">
    <source>
        <dbReference type="Proteomes" id="UP000187203"/>
    </source>
</evidence>